<evidence type="ECO:0000313" key="10">
    <source>
        <dbReference type="EMBL" id="RED53070.1"/>
    </source>
</evidence>
<dbReference type="PANTHER" id="PTHR47245:SF1">
    <property type="entry name" value="FOLDASE PROTEIN PRSA"/>
    <property type="match status" value="1"/>
</dbReference>
<evidence type="ECO:0000256" key="6">
    <source>
        <dbReference type="PROSITE-ProRule" id="PRU00278"/>
    </source>
</evidence>
<reference evidence="10 11" key="1">
    <citation type="submission" date="2018-07" db="EMBL/GenBank/DDBJ databases">
        <title>Genomic Encyclopedia of Type Strains, Phase III (KMG-III): the genomes of soil and plant-associated and newly described type strains.</title>
        <authorList>
            <person name="Whitman W."/>
        </authorList>
    </citation>
    <scope>NUCLEOTIDE SEQUENCE [LARGE SCALE GENOMIC DNA]</scope>
    <source>
        <strain evidence="10 11">CECT 8236</strain>
    </source>
</reference>
<feature type="domain" description="PpiC" evidence="9">
    <location>
        <begin position="178"/>
        <end position="270"/>
    </location>
</feature>
<evidence type="ECO:0000256" key="4">
    <source>
        <dbReference type="ARBA" id="ARBA00023110"/>
    </source>
</evidence>
<dbReference type="PROSITE" id="PS51257">
    <property type="entry name" value="PROKAR_LIPOPROTEIN"/>
    <property type="match status" value="1"/>
</dbReference>
<dbReference type="Pfam" id="PF13145">
    <property type="entry name" value="Rotamase_2"/>
    <property type="match status" value="1"/>
</dbReference>
<evidence type="ECO:0000256" key="3">
    <source>
        <dbReference type="ARBA" id="ARBA00022729"/>
    </source>
</evidence>
<evidence type="ECO:0000256" key="1">
    <source>
        <dbReference type="ARBA" id="ARBA00000971"/>
    </source>
</evidence>
<dbReference type="SUPFAM" id="SSF54534">
    <property type="entry name" value="FKBP-like"/>
    <property type="match status" value="1"/>
</dbReference>
<dbReference type="Proteomes" id="UP000256869">
    <property type="component" value="Unassembled WGS sequence"/>
</dbReference>
<gene>
    <name evidence="10" type="ORF">DFP95_12738</name>
</gene>
<organism evidence="10 11">
    <name type="scientific">Cohnella lupini</name>
    <dbReference type="NCBI Taxonomy" id="1294267"/>
    <lineage>
        <taxon>Bacteria</taxon>
        <taxon>Bacillati</taxon>
        <taxon>Bacillota</taxon>
        <taxon>Bacilli</taxon>
        <taxon>Bacillales</taxon>
        <taxon>Paenibacillaceae</taxon>
        <taxon>Cohnella</taxon>
    </lineage>
</organism>
<proteinExistence type="predicted"/>
<dbReference type="OrthoDB" id="2677468at2"/>
<evidence type="ECO:0000256" key="8">
    <source>
        <dbReference type="SAM" id="SignalP"/>
    </source>
</evidence>
<keyword evidence="3 8" id="KW-0732">Signal</keyword>
<accession>A0A3D9HUG3</accession>
<dbReference type="EC" id="5.2.1.8" evidence="2"/>
<dbReference type="GO" id="GO:0003755">
    <property type="term" value="F:peptidyl-prolyl cis-trans isomerase activity"/>
    <property type="evidence" value="ECO:0007669"/>
    <property type="project" value="UniProtKB-KW"/>
</dbReference>
<name>A0A3D9HUG3_9BACL</name>
<dbReference type="SUPFAM" id="SSF109998">
    <property type="entry name" value="Triger factor/SurA peptide-binding domain-like"/>
    <property type="match status" value="1"/>
</dbReference>
<dbReference type="PROSITE" id="PS01096">
    <property type="entry name" value="PPIC_PPIASE_1"/>
    <property type="match status" value="1"/>
</dbReference>
<evidence type="ECO:0000256" key="7">
    <source>
        <dbReference type="SAM" id="MobiDB-lite"/>
    </source>
</evidence>
<dbReference type="Gene3D" id="1.10.4030.10">
    <property type="entry name" value="Porin chaperone SurA, peptide-binding domain"/>
    <property type="match status" value="1"/>
</dbReference>
<dbReference type="InterPro" id="IPR046357">
    <property type="entry name" value="PPIase_dom_sf"/>
</dbReference>
<dbReference type="PANTHER" id="PTHR47245">
    <property type="entry name" value="PEPTIDYLPROLYL ISOMERASE"/>
    <property type="match status" value="1"/>
</dbReference>
<dbReference type="AlphaFoldDB" id="A0A3D9HUG3"/>
<comment type="catalytic activity">
    <reaction evidence="1">
        <text>[protein]-peptidylproline (omega=180) = [protein]-peptidylproline (omega=0)</text>
        <dbReference type="Rhea" id="RHEA:16237"/>
        <dbReference type="Rhea" id="RHEA-COMP:10747"/>
        <dbReference type="Rhea" id="RHEA-COMP:10748"/>
        <dbReference type="ChEBI" id="CHEBI:83833"/>
        <dbReference type="ChEBI" id="CHEBI:83834"/>
        <dbReference type="EC" id="5.2.1.8"/>
    </reaction>
</comment>
<comment type="caution">
    <text evidence="10">The sequence shown here is derived from an EMBL/GenBank/DDBJ whole genome shotgun (WGS) entry which is preliminary data.</text>
</comment>
<feature type="chain" id="PRO_5039136949" description="peptidylprolyl isomerase" evidence="8">
    <location>
        <begin position="26"/>
        <end position="320"/>
    </location>
</feature>
<dbReference type="InterPro" id="IPR050245">
    <property type="entry name" value="PrsA_foldase"/>
</dbReference>
<dbReference type="RefSeq" id="WP_115995519.1">
    <property type="nucleotide sequence ID" value="NZ_QRDY01000027.1"/>
</dbReference>
<dbReference type="Gene3D" id="3.10.50.40">
    <property type="match status" value="1"/>
</dbReference>
<feature type="signal peptide" evidence="8">
    <location>
        <begin position="1"/>
        <end position="25"/>
    </location>
</feature>
<evidence type="ECO:0000259" key="9">
    <source>
        <dbReference type="PROSITE" id="PS50198"/>
    </source>
</evidence>
<evidence type="ECO:0000313" key="11">
    <source>
        <dbReference type="Proteomes" id="UP000256869"/>
    </source>
</evidence>
<feature type="region of interest" description="Disordered" evidence="7">
    <location>
        <begin position="25"/>
        <end position="49"/>
    </location>
</feature>
<protein>
    <recommendedName>
        <fullName evidence="2">peptidylprolyl isomerase</fullName>
        <ecNumber evidence="2">5.2.1.8</ecNumber>
    </recommendedName>
</protein>
<dbReference type="PROSITE" id="PS50198">
    <property type="entry name" value="PPIC_PPIASE_2"/>
    <property type="match status" value="1"/>
</dbReference>
<dbReference type="InterPro" id="IPR023058">
    <property type="entry name" value="PPIase_PpiC_CS"/>
</dbReference>
<evidence type="ECO:0000256" key="2">
    <source>
        <dbReference type="ARBA" id="ARBA00013194"/>
    </source>
</evidence>
<keyword evidence="4 6" id="KW-0697">Rotamase</keyword>
<dbReference type="InterPro" id="IPR027304">
    <property type="entry name" value="Trigger_fact/SurA_dom_sf"/>
</dbReference>
<keyword evidence="5 6" id="KW-0413">Isomerase</keyword>
<dbReference type="EMBL" id="QRDY01000027">
    <property type="protein sequence ID" value="RED53070.1"/>
    <property type="molecule type" value="Genomic_DNA"/>
</dbReference>
<keyword evidence="11" id="KW-1185">Reference proteome</keyword>
<evidence type="ECO:0000256" key="5">
    <source>
        <dbReference type="ARBA" id="ARBA00023235"/>
    </source>
</evidence>
<dbReference type="InterPro" id="IPR000297">
    <property type="entry name" value="PPIase_PpiC"/>
</dbReference>
<sequence>MRETIRLFRPLVLLALLTTSVMTSGCMKSDPSASSSPSPTPGGNNPREILDNDEIVATVGEVSISRRQLLDKLISAYGSQTLRSMMLLSAAEEEAKALRIVVSDEELDRELRNMQQGYEDEAQFYAAMNDQLGMNREEVREDARYRLIIEKISINGIVVTEHEIDSYLEEHEEELQPKKQYEWAQIVVETEQQANELLQKLADGDDFGELARNYSLDEFTADDGGKMGWIEDQDPFESPSVLHAIAEMQVGELGGPVPTDEGYVIVRLDGRSQIQTRSEEDIRAEARRLLALGKTVSMRDLEEALLVKYDADVKEPALRP</sequence>